<reference evidence="3 4" key="1">
    <citation type="submission" date="2020-04" db="EMBL/GenBank/DDBJ databases">
        <authorList>
            <person name="Yoon J."/>
        </authorList>
    </citation>
    <scope>NUCLEOTIDE SEQUENCE [LARGE SCALE GENOMIC DNA]</scope>
    <source>
        <strain evidence="3 4">DJ-13</strain>
    </source>
</reference>
<name>A0ABX1GQL0_9FLAO</name>
<feature type="transmembrane region" description="Helical" evidence="2">
    <location>
        <begin position="114"/>
        <end position="130"/>
    </location>
</feature>
<evidence type="ECO:0000256" key="1">
    <source>
        <dbReference type="SAM" id="Coils"/>
    </source>
</evidence>
<feature type="transmembrane region" description="Helical" evidence="2">
    <location>
        <begin position="12"/>
        <end position="30"/>
    </location>
</feature>
<feature type="transmembrane region" description="Helical" evidence="2">
    <location>
        <begin position="82"/>
        <end position="102"/>
    </location>
</feature>
<dbReference type="Proteomes" id="UP000718451">
    <property type="component" value="Unassembled WGS sequence"/>
</dbReference>
<dbReference type="RefSeq" id="WP_168552439.1">
    <property type="nucleotide sequence ID" value="NZ_JAAWWL010000002.1"/>
</dbReference>
<keyword evidence="4" id="KW-1185">Reference proteome</keyword>
<evidence type="ECO:0000313" key="4">
    <source>
        <dbReference type="Proteomes" id="UP000718451"/>
    </source>
</evidence>
<gene>
    <name evidence="3" type="ORF">HCU67_09740</name>
</gene>
<evidence type="ECO:0000313" key="3">
    <source>
        <dbReference type="EMBL" id="NKI32222.1"/>
    </source>
</evidence>
<keyword evidence="2" id="KW-0472">Membrane</keyword>
<keyword evidence="2" id="KW-1133">Transmembrane helix</keyword>
<comment type="caution">
    <text evidence="3">The sequence shown here is derived from an EMBL/GenBank/DDBJ whole genome shotgun (WGS) entry which is preliminary data.</text>
</comment>
<organism evidence="3 4">
    <name type="scientific">Croceivirga thetidis</name>
    <dbReference type="NCBI Taxonomy" id="2721623"/>
    <lineage>
        <taxon>Bacteria</taxon>
        <taxon>Pseudomonadati</taxon>
        <taxon>Bacteroidota</taxon>
        <taxon>Flavobacteriia</taxon>
        <taxon>Flavobacteriales</taxon>
        <taxon>Flavobacteriaceae</taxon>
        <taxon>Croceivirga</taxon>
    </lineage>
</organism>
<evidence type="ECO:0000256" key="2">
    <source>
        <dbReference type="SAM" id="Phobius"/>
    </source>
</evidence>
<sequence>MSKKPVRIRLLTEGLISLIIALSPLVFYSYKYTAPDTSSIDFLFIEITPNGFPDARSNLWFILIKFVPFTLLLVWFLTCKDWWYHVILIPMAMFAFQCVQAFRDTDTIDENEIMYVIGVTMVIAPIVYFIRLKLVDKYVHGIDLKAMDDELKLLKEKEELREEWAKLEKRKEELEKKM</sequence>
<accession>A0ABX1GQL0</accession>
<protein>
    <submittedName>
        <fullName evidence="3">Uncharacterized protein</fullName>
    </submittedName>
</protein>
<keyword evidence="1" id="KW-0175">Coiled coil</keyword>
<keyword evidence="2" id="KW-0812">Transmembrane</keyword>
<feature type="coiled-coil region" evidence="1">
    <location>
        <begin position="150"/>
        <end position="177"/>
    </location>
</feature>
<proteinExistence type="predicted"/>
<feature type="transmembrane region" description="Helical" evidence="2">
    <location>
        <begin position="59"/>
        <end position="77"/>
    </location>
</feature>
<dbReference type="EMBL" id="JAAWWL010000002">
    <property type="protein sequence ID" value="NKI32222.1"/>
    <property type="molecule type" value="Genomic_DNA"/>
</dbReference>